<accession>A0A0N5A2C2</accession>
<name>A0A0N5A2C2_PARTI</name>
<sequence>MKKSLLTLILFFQCFQNTFSLKGFDSSQLLSKNLFNCIFKEGYYLFIGRVYKSTQFIDQDGFQNIKNARYIGFKKN</sequence>
<dbReference type="Proteomes" id="UP000038045">
    <property type="component" value="Unplaced"/>
</dbReference>
<dbReference type="InterPro" id="IPR051595">
    <property type="entry name" value="GH25_Enzymes"/>
</dbReference>
<reference evidence="3" key="1">
    <citation type="submission" date="2017-02" db="UniProtKB">
        <authorList>
            <consortium name="WormBaseParasite"/>
        </authorList>
    </citation>
    <scope>IDENTIFICATION</scope>
</reference>
<evidence type="ECO:0000313" key="2">
    <source>
        <dbReference type="Proteomes" id="UP000038045"/>
    </source>
</evidence>
<protein>
    <submittedName>
        <fullName evidence="3">Spiroplasma plectrovirus-related protein</fullName>
    </submittedName>
</protein>
<dbReference type="PANTHER" id="PTHR23208">
    <property type="entry name" value="LYSOZYME PROTEIN"/>
    <property type="match status" value="1"/>
</dbReference>
<evidence type="ECO:0000313" key="3">
    <source>
        <dbReference type="WBParaSite" id="PTRK_0001576933.1"/>
    </source>
</evidence>
<proteinExistence type="predicted"/>
<feature type="signal peptide" evidence="1">
    <location>
        <begin position="1"/>
        <end position="20"/>
    </location>
</feature>
<dbReference type="AlphaFoldDB" id="A0A0N5A2C2"/>
<organism evidence="2 3">
    <name type="scientific">Parastrongyloides trichosuri</name>
    <name type="common">Possum-specific nematode worm</name>
    <dbReference type="NCBI Taxonomy" id="131310"/>
    <lineage>
        <taxon>Eukaryota</taxon>
        <taxon>Metazoa</taxon>
        <taxon>Ecdysozoa</taxon>
        <taxon>Nematoda</taxon>
        <taxon>Chromadorea</taxon>
        <taxon>Rhabditida</taxon>
        <taxon>Tylenchina</taxon>
        <taxon>Panagrolaimomorpha</taxon>
        <taxon>Strongyloidoidea</taxon>
        <taxon>Strongyloididae</taxon>
        <taxon>Parastrongyloides</taxon>
    </lineage>
</organism>
<keyword evidence="1" id="KW-0732">Signal</keyword>
<dbReference type="WBParaSite" id="PTRK_0001576933.1">
    <property type="protein sequence ID" value="PTRK_0001576933.1"/>
    <property type="gene ID" value="PTRK_0001576933"/>
</dbReference>
<keyword evidence="2" id="KW-1185">Reference proteome</keyword>
<evidence type="ECO:0000256" key="1">
    <source>
        <dbReference type="SAM" id="SignalP"/>
    </source>
</evidence>
<dbReference type="PANTHER" id="PTHR23208:SF36">
    <property type="entry name" value="LYSOZYME-RELATED"/>
    <property type="match status" value="1"/>
</dbReference>
<feature type="chain" id="PRO_5005892550" evidence="1">
    <location>
        <begin position="21"/>
        <end position="76"/>
    </location>
</feature>